<dbReference type="Proteomes" id="UP001177260">
    <property type="component" value="Unassembled WGS sequence"/>
</dbReference>
<dbReference type="EMBL" id="JAOPJF010000025">
    <property type="protein sequence ID" value="KAK1145220.1"/>
    <property type="molecule type" value="Genomic_DNA"/>
</dbReference>
<keyword evidence="2" id="KW-1185">Reference proteome</keyword>
<accession>A0ACC3B4K2</accession>
<reference evidence="1 2" key="1">
    <citation type="journal article" date="2023" name="ACS Omega">
        <title>Identification of the Neoaspergillic Acid Biosynthesis Gene Cluster by Establishing an In Vitro CRISPR-Ribonucleoprotein Genetic System in Aspergillus melleus.</title>
        <authorList>
            <person name="Yuan B."/>
            <person name="Grau M.F."/>
            <person name="Murata R.M."/>
            <person name="Torok T."/>
            <person name="Venkateswaran K."/>
            <person name="Stajich J.E."/>
            <person name="Wang C.C.C."/>
        </authorList>
    </citation>
    <scope>NUCLEOTIDE SEQUENCE [LARGE SCALE GENOMIC DNA]</scope>
    <source>
        <strain evidence="1 2">IMV 1140</strain>
    </source>
</reference>
<comment type="caution">
    <text evidence="1">The sequence shown here is derived from an EMBL/GenBank/DDBJ whole genome shotgun (WGS) entry which is preliminary data.</text>
</comment>
<evidence type="ECO:0000313" key="2">
    <source>
        <dbReference type="Proteomes" id="UP001177260"/>
    </source>
</evidence>
<sequence length="414" mass="44514">MANGMDKGTVVGVSVDQPHEVTPNISNRDALHQVPSPTKDAERASDPGSLQAGVQRADILRNTWSKQGLITAFVGLFLATLAINFSDYTTQVYVPYTTSAFKQHSAMSAARVVMNITRISAYPIIAKLGDAAGIFEAIGSTGYALTQQVFVADVTNLINRGIWSTLPDSLTTVPTLYLGTIVAQRILDHSTWRWGWGINSLRVAFQVSGIFVAFFMKYTKRSQIWVFTGVPLCVLGMGVLLYLVDMGNGRTGNEAAFVTAKALIGIGRGFYQTASQVSVQAVVTRQEVSVVTAVFFASMSVGGAVGTSVAGAIWRSTLPSKLQGYLPDDAKSQAKAIFGSIKVAQKYALGSPIREAVDRSYRESQRLLGIAGLAALAPMLIVMFFLKNVKLDERLGAKEGDDEGQAQGRERDGL</sequence>
<organism evidence="1 2">
    <name type="scientific">Aspergillus melleus</name>
    <dbReference type="NCBI Taxonomy" id="138277"/>
    <lineage>
        <taxon>Eukaryota</taxon>
        <taxon>Fungi</taxon>
        <taxon>Dikarya</taxon>
        <taxon>Ascomycota</taxon>
        <taxon>Pezizomycotina</taxon>
        <taxon>Eurotiomycetes</taxon>
        <taxon>Eurotiomycetidae</taxon>
        <taxon>Eurotiales</taxon>
        <taxon>Aspergillaceae</taxon>
        <taxon>Aspergillus</taxon>
        <taxon>Aspergillus subgen. Circumdati</taxon>
    </lineage>
</organism>
<protein>
    <submittedName>
        <fullName evidence="1">Uncharacterized protein</fullName>
    </submittedName>
</protein>
<name>A0ACC3B4K2_9EURO</name>
<gene>
    <name evidence="1" type="ORF">N8T08_004373</name>
</gene>
<proteinExistence type="predicted"/>
<evidence type="ECO:0000313" key="1">
    <source>
        <dbReference type="EMBL" id="KAK1145220.1"/>
    </source>
</evidence>